<dbReference type="GeneID" id="109402435"/>
<keyword evidence="1" id="KW-0175">Coiled coil</keyword>
<feature type="coiled-coil region" evidence="1">
    <location>
        <begin position="56"/>
        <end position="104"/>
    </location>
</feature>
<feature type="domain" description="Nascent polypeptide-associated complex subunit alpha-like UBA" evidence="3">
    <location>
        <begin position="80"/>
        <end position="120"/>
    </location>
</feature>
<evidence type="ECO:0000313" key="5">
    <source>
        <dbReference type="Proteomes" id="UP000069940"/>
    </source>
</evidence>
<accession>A0ABM1ZL22</accession>
<proteinExistence type="predicted"/>
<keyword evidence="5" id="KW-1185">Reference proteome</keyword>
<dbReference type="GeneID" id="134285745"/>
<organism evidence="4 5">
    <name type="scientific">Aedes albopictus</name>
    <name type="common">Asian tiger mosquito</name>
    <name type="synonym">Stegomyia albopicta</name>
    <dbReference type="NCBI Taxonomy" id="7160"/>
    <lineage>
        <taxon>Eukaryota</taxon>
        <taxon>Metazoa</taxon>
        <taxon>Ecdysozoa</taxon>
        <taxon>Arthropoda</taxon>
        <taxon>Hexapoda</taxon>
        <taxon>Insecta</taxon>
        <taxon>Pterygota</taxon>
        <taxon>Neoptera</taxon>
        <taxon>Endopterygota</taxon>
        <taxon>Diptera</taxon>
        <taxon>Nematocera</taxon>
        <taxon>Culicoidea</taxon>
        <taxon>Culicidae</taxon>
        <taxon>Culicinae</taxon>
        <taxon>Aedini</taxon>
        <taxon>Aedes</taxon>
        <taxon>Stegomyia</taxon>
    </lineage>
</organism>
<dbReference type="CDD" id="cd14361">
    <property type="entry name" value="UBA_HYPK"/>
    <property type="match status" value="1"/>
</dbReference>
<dbReference type="Proteomes" id="UP000069940">
    <property type="component" value="Unassembled WGS sequence"/>
</dbReference>
<dbReference type="InterPro" id="IPR052617">
    <property type="entry name" value="Huntingtin-int_K"/>
</dbReference>
<evidence type="ECO:0000313" key="4">
    <source>
        <dbReference type="EnsemblMetazoa" id="AALFPA23_019518.P28714"/>
    </source>
</evidence>
<evidence type="ECO:0000256" key="2">
    <source>
        <dbReference type="SAM" id="MobiDB-lite"/>
    </source>
</evidence>
<dbReference type="InterPro" id="IPR038922">
    <property type="entry name" value="HYPK_UBA"/>
</dbReference>
<evidence type="ECO:0000256" key="1">
    <source>
        <dbReference type="SAM" id="Coils"/>
    </source>
</evidence>
<dbReference type="Pfam" id="PF19026">
    <property type="entry name" value="UBA_HYPK"/>
    <property type="match status" value="1"/>
</dbReference>
<feature type="compositionally biased region" description="Basic and acidic residues" evidence="2">
    <location>
        <begin position="27"/>
        <end position="47"/>
    </location>
</feature>
<dbReference type="RefSeq" id="XP_062703135.1">
    <property type="nucleotide sequence ID" value="XM_062847151.1"/>
</dbReference>
<reference evidence="5" key="1">
    <citation type="journal article" date="2015" name="Proc. Natl. Acad. Sci. U.S.A.">
        <title>Genome sequence of the Asian Tiger mosquito, Aedes albopictus, reveals insights into its biology, genetics, and evolution.</title>
        <authorList>
            <person name="Chen X.G."/>
            <person name="Jiang X."/>
            <person name="Gu J."/>
            <person name="Xu M."/>
            <person name="Wu Y."/>
            <person name="Deng Y."/>
            <person name="Zhang C."/>
            <person name="Bonizzoni M."/>
            <person name="Dermauw W."/>
            <person name="Vontas J."/>
            <person name="Armbruster P."/>
            <person name="Huang X."/>
            <person name="Yang Y."/>
            <person name="Zhang H."/>
            <person name="He W."/>
            <person name="Peng H."/>
            <person name="Liu Y."/>
            <person name="Wu K."/>
            <person name="Chen J."/>
            <person name="Lirakis M."/>
            <person name="Topalis P."/>
            <person name="Van Leeuwen T."/>
            <person name="Hall A.B."/>
            <person name="Jiang X."/>
            <person name="Thorpe C."/>
            <person name="Mueller R.L."/>
            <person name="Sun C."/>
            <person name="Waterhouse R.M."/>
            <person name="Yan G."/>
            <person name="Tu Z.J."/>
            <person name="Fang X."/>
            <person name="James A.A."/>
        </authorList>
    </citation>
    <scope>NUCLEOTIDE SEQUENCE [LARGE SCALE GENOMIC DNA]</scope>
    <source>
        <strain evidence="5">Foshan</strain>
    </source>
</reference>
<reference evidence="4" key="2">
    <citation type="submission" date="2025-05" db="UniProtKB">
        <authorList>
            <consortium name="EnsemblMetazoa"/>
        </authorList>
    </citation>
    <scope>IDENTIFICATION</scope>
    <source>
        <strain evidence="4">Foshan</strain>
    </source>
</reference>
<sequence>MPDPEEVNGVDETTTAADKQKQKKASKHDSGAADLERVTDYAEEKEISSKEITNAVSMFEEKRNKENEEKLAKEQELQKVQVKKEDIELIIREMEISRQKAEETLRVHRGDVVAALEALTN</sequence>
<evidence type="ECO:0000259" key="3">
    <source>
        <dbReference type="Pfam" id="PF19026"/>
    </source>
</evidence>
<dbReference type="RefSeq" id="XP_029718000.2">
    <property type="nucleotide sequence ID" value="XM_029862140.2"/>
</dbReference>
<dbReference type="EnsemblMetazoa" id="AALFPA23_019518.R28714">
    <property type="protein sequence ID" value="AALFPA23_019518.P28714"/>
    <property type="gene ID" value="AALFPA23_019518"/>
</dbReference>
<dbReference type="PANTHER" id="PTHR31184:SF2">
    <property type="entry name" value="HUNTINGTIN-INTERACTING PROTEIN K"/>
    <property type="match status" value="1"/>
</dbReference>
<protein>
    <recommendedName>
        <fullName evidence="3">Nascent polypeptide-associated complex subunit alpha-like UBA domain-containing protein</fullName>
    </recommendedName>
</protein>
<dbReference type="Gene3D" id="1.10.8.10">
    <property type="entry name" value="DNA helicase RuvA subunit, C-terminal domain"/>
    <property type="match status" value="1"/>
</dbReference>
<dbReference type="EnsemblMetazoa" id="AALFPA23_016817.R24556">
    <property type="protein sequence ID" value="AALFPA23_016817.P24556"/>
    <property type="gene ID" value="AALFPA23_016817"/>
</dbReference>
<feature type="region of interest" description="Disordered" evidence="2">
    <location>
        <begin position="1"/>
        <end position="47"/>
    </location>
</feature>
<dbReference type="PANTHER" id="PTHR31184">
    <property type="entry name" value="HUNTINGTIN-INTERACTING PROTEIN K FAMILY MEMBER"/>
    <property type="match status" value="1"/>
</dbReference>
<dbReference type="InterPro" id="IPR044034">
    <property type="entry name" value="NAC-like_UBA"/>
</dbReference>
<name>A0ABM1ZL22_AEDAL</name>